<dbReference type="eggNOG" id="KOG0799">
    <property type="taxonomic scope" value="Eukaryota"/>
</dbReference>
<dbReference type="PANTHER" id="PTHR19297:SF191">
    <property type="entry name" value="PROTEIN XYLOSYLTRANSFERASE"/>
    <property type="match status" value="1"/>
</dbReference>
<accession>A0A1X7U8Q7</accession>
<dbReference type="EnsemblMetazoa" id="XM_003388701.2">
    <property type="protein sequence ID" value="XP_003388749.2"/>
    <property type="gene ID" value="LOC100641472"/>
</dbReference>
<gene>
    <name evidence="11" type="primary">100641472</name>
</gene>
<dbReference type="GO" id="GO:0008375">
    <property type="term" value="F:acetylglucosaminyltransferase activity"/>
    <property type="evidence" value="ECO:0007669"/>
    <property type="project" value="TreeGrafter"/>
</dbReference>
<keyword evidence="9" id="KW-0325">Glycoprotein</keyword>
<protein>
    <recommendedName>
        <fullName evidence="13">Protein xylosyltransferase</fullName>
    </recommendedName>
</protein>
<evidence type="ECO:0000256" key="7">
    <source>
        <dbReference type="ARBA" id="ARBA00022989"/>
    </source>
</evidence>
<keyword evidence="3" id="KW-0328">Glycosyltransferase</keyword>
<dbReference type="PANTHER" id="PTHR19297">
    <property type="entry name" value="GLYCOSYLTRANSFERASE 14 FAMILY MEMBER"/>
    <property type="match status" value="1"/>
</dbReference>
<evidence type="ECO:0000256" key="6">
    <source>
        <dbReference type="ARBA" id="ARBA00022968"/>
    </source>
</evidence>
<dbReference type="Proteomes" id="UP000007879">
    <property type="component" value="Unassembled WGS sequence"/>
</dbReference>
<dbReference type="OrthoDB" id="2019572at2759"/>
<sequence>MMMNRVFILKLIFLLFLGMLTGMFYVHWLESSRSIEEQIRHEVALRSMAPVEFGHHKLLAITGSQGAGSSSSRPSESLERDFCRVSDSFPREQLMEVKGNLPPRLQPSWGMCGQLIAGDNSSLYQSLRSSLKGWESSLPDTVFLRQLIRNCSETYRDFASSSYSSKYEHDFPIAYEMLIYQKKTRVQQYIRLLKYLYRPHNYYCIHIDMKSSSKWTQLIRDFASCFPNIVVTEKQIHVKYARSSILYAHFECFKELMSLSKKWKYVISLHGTELPLTTNREIVETLVKMNGSNMISKGIDSKNLEGEKKKWLTHQVISTHNGRWVALTDVPLGPIPYNMTVYKSAASANSAFSRPFIQFILTNKKAHALLRFLNDVHSGVEFFFSTMNALPEAPGGFHSITSNTELPLVAQRDWTHVILKHRYICKERKVVHDICIVSSSDLPRLYEASSKKQWLFHNKYFIEYDHVVMDCIERVLLQRNHHEYIQDCQKDTVSRNYLDSPSQVQ</sequence>
<dbReference type="EnsemblMetazoa" id="Aqu2.1.23841_001">
    <property type="protein sequence ID" value="Aqu2.1.23841_001"/>
    <property type="gene ID" value="Aqu2.1.23841"/>
</dbReference>
<keyword evidence="12" id="KW-1185">Reference proteome</keyword>
<evidence type="ECO:0000256" key="5">
    <source>
        <dbReference type="ARBA" id="ARBA00022692"/>
    </source>
</evidence>
<evidence type="ECO:0000256" key="4">
    <source>
        <dbReference type="ARBA" id="ARBA00022679"/>
    </source>
</evidence>
<evidence type="ECO:0000256" key="3">
    <source>
        <dbReference type="ARBA" id="ARBA00022676"/>
    </source>
</evidence>
<dbReference type="OMA" id="DRMEEWY"/>
<reference evidence="12" key="1">
    <citation type="journal article" date="2010" name="Nature">
        <title>The Amphimedon queenslandica genome and the evolution of animal complexity.</title>
        <authorList>
            <person name="Srivastava M."/>
            <person name="Simakov O."/>
            <person name="Chapman J."/>
            <person name="Fahey B."/>
            <person name="Gauthier M.E."/>
            <person name="Mitros T."/>
            <person name="Richards G.S."/>
            <person name="Conaco C."/>
            <person name="Dacre M."/>
            <person name="Hellsten U."/>
            <person name="Larroux C."/>
            <person name="Putnam N.H."/>
            <person name="Stanke M."/>
            <person name="Adamska M."/>
            <person name="Darling A."/>
            <person name="Degnan S.M."/>
            <person name="Oakley T.H."/>
            <person name="Plachetzki D.C."/>
            <person name="Zhai Y."/>
            <person name="Adamski M."/>
            <person name="Calcino A."/>
            <person name="Cummins S.F."/>
            <person name="Goodstein D.M."/>
            <person name="Harris C."/>
            <person name="Jackson D.J."/>
            <person name="Leys S.P."/>
            <person name="Shu S."/>
            <person name="Woodcroft B.J."/>
            <person name="Vervoort M."/>
            <person name="Kosik K.S."/>
            <person name="Manning G."/>
            <person name="Degnan B.M."/>
            <person name="Rokhsar D.S."/>
        </authorList>
    </citation>
    <scope>NUCLEOTIDE SEQUENCE [LARGE SCALE GENOMIC DNA]</scope>
</reference>
<evidence type="ECO:0000313" key="12">
    <source>
        <dbReference type="Proteomes" id="UP000007879"/>
    </source>
</evidence>
<evidence type="ECO:0000256" key="10">
    <source>
        <dbReference type="ARBA" id="ARBA00038150"/>
    </source>
</evidence>
<comment type="pathway">
    <text evidence="2">Protein modification; protein glycosylation.</text>
</comment>
<evidence type="ECO:0000256" key="2">
    <source>
        <dbReference type="ARBA" id="ARBA00004922"/>
    </source>
</evidence>
<keyword evidence="7" id="KW-1133">Transmembrane helix</keyword>
<dbReference type="FunCoup" id="A0A1X7U8Q7">
    <property type="interactions" value="15"/>
</dbReference>
<evidence type="ECO:0000256" key="1">
    <source>
        <dbReference type="ARBA" id="ARBA00004606"/>
    </source>
</evidence>
<evidence type="ECO:0000256" key="9">
    <source>
        <dbReference type="ARBA" id="ARBA00023180"/>
    </source>
</evidence>
<dbReference type="Pfam" id="PF02485">
    <property type="entry name" value="Branch"/>
    <property type="match status" value="1"/>
</dbReference>
<name>A0A1X7U8Q7_AMPQE</name>
<comment type="subcellular location">
    <subcellularLocation>
        <location evidence="1">Membrane</location>
        <topology evidence="1">Single-pass type II membrane protein</topology>
    </subcellularLocation>
</comment>
<dbReference type="InterPro" id="IPR003406">
    <property type="entry name" value="Glyco_trans_14"/>
</dbReference>
<evidence type="ECO:0000313" key="11">
    <source>
        <dbReference type="EnsemblMetazoa" id="Aqu2.1.23841_001"/>
    </source>
</evidence>
<dbReference type="KEGG" id="aqu:100641472"/>
<keyword evidence="4" id="KW-0808">Transferase</keyword>
<keyword evidence="6" id="KW-0735">Signal-anchor</keyword>
<evidence type="ECO:0000256" key="8">
    <source>
        <dbReference type="ARBA" id="ARBA00023136"/>
    </source>
</evidence>
<reference evidence="11" key="2">
    <citation type="submission" date="2017-05" db="UniProtKB">
        <authorList>
            <consortium name="EnsemblMetazoa"/>
        </authorList>
    </citation>
    <scope>IDENTIFICATION</scope>
</reference>
<evidence type="ECO:0008006" key="13">
    <source>
        <dbReference type="Google" id="ProtNLM"/>
    </source>
</evidence>
<dbReference type="GO" id="GO:0016020">
    <property type="term" value="C:membrane"/>
    <property type="evidence" value="ECO:0007669"/>
    <property type="project" value="UniProtKB-SubCell"/>
</dbReference>
<keyword evidence="8" id="KW-0472">Membrane</keyword>
<dbReference type="AlphaFoldDB" id="A0A1X7U8Q7"/>
<comment type="similarity">
    <text evidence="10">Belongs to the glycosyltransferase 14 family.</text>
</comment>
<dbReference type="InParanoid" id="A0A1X7U8Q7"/>
<keyword evidence="5" id="KW-0812">Transmembrane</keyword>
<organism evidence="11">
    <name type="scientific">Amphimedon queenslandica</name>
    <name type="common">Sponge</name>
    <dbReference type="NCBI Taxonomy" id="400682"/>
    <lineage>
        <taxon>Eukaryota</taxon>
        <taxon>Metazoa</taxon>
        <taxon>Porifera</taxon>
        <taxon>Demospongiae</taxon>
        <taxon>Heteroscleromorpha</taxon>
        <taxon>Haplosclerida</taxon>
        <taxon>Niphatidae</taxon>
        <taxon>Amphimedon</taxon>
    </lineage>
</organism>
<proteinExistence type="inferred from homology"/>